<organism evidence="1 2">
    <name type="scientific">Coemansia linderi</name>
    <dbReference type="NCBI Taxonomy" id="2663919"/>
    <lineage>
        <taxon>Eukaryota</taxon>
        <taxon>Fungi</taxon>
        <taxon>Fungi incertae sedis</taxon>
        <taxon>Zoopagomycota</taxon>
        <taxon>Kickxellomycotina</taxon>
        <taxon>Kickxellomycetes</taxon>
        <taxon>Kickxellales</taxon>
        <taxon>Kickxellaceae</taxon>
        <taxon>Coemansia</taxon>
    </lineage>
</organism>
<keyword evidence="1" id="KW-0012">Acyltransferase</keyword>
<sequence>MGVSLFTVAWASVVGVFAVWVFVMILGPNRMFRDTVVEREAALARAERAGIALITIILALAVNMASYTLACIKDPGVVCAENVDSACALFTPDQLLYFEAKCRTCHLRKPARSKHCSACGHCIQMLDHHCIWLNNCVGLSNARYFLLFIASFAAICVYGSYIFATIFMELRHSQGLVGSKVWDDDAMEMVKLSLKSSILLLMDENVLLAVITVLLMVLSPAILFFAAYQFRISMLGYTSNEESKWLNVADAITDGVVFCIHGGGGASMSSGEKDGGVFEIVEKEDQEADLRAKTPVTHLSQVKNHYDRGAWQNLVLLMFPPRVQNTERGAYSGRQGPSKKPPGLASTAQRGGPRKDGKAPAPAAPFLAGEADKARDKLNDGDTVRGSTGSFLVKPRGNKGGRRGPGQRDAELGSNDALDGDSDLVGAFVGPRPVYCVCRRPATPGETMLACTDCKESFHGSCIDVDSNAIRSTKPLYVCEACLQQHPRKRRAPGTILGVGSKVAPLAAAASKRSKRAQTAVAVDPIPETETLLADASNSDIVPLPMANQAELVAMAGTIVALTAFMNAAGAMDEDDICPICEDECTCKGGGAPGNDSVGGVEEGAPMPLFSQITRHTASSDSAVLMSSGDVTKRGVRVAKKPASKAESGIVKARTTKTKAAGKPRAKKGKNSEKSLISRLVSAMDSGPPTDKVEEEELFFGHGAEDQEASISSSDDSDVFVGSGSQWQVGDKPVARQAAFPAPAATPVVPTPRAKTTWHVQPGVTSSTKPVKIVKAAPARRGRPAKKNTAARVLAADVEPRVFEVDAAVIRGRGYRAPVKRGSSPLNVSDDELINITDVTSDASGGYPSETEFDLPSRVRRSTWSDSSIAMGNDDDDENIEEEEEAYLKHMRESDLSSSSLSDLDDVRLAVIRGSSGSDVDSGDESDAESVGGRRPRVRRRRVRPVRSEPSVFGFAESDSESMAGLSSLGSDGSSSESDQELEFRAPQTAEERALAEYAESGDEREDALLVMHLEQLRAVRSVIQDCSSSPALLDGSDVSDREGEITFTYRSDSDSRADLSDDLMAGWATEARRKWDSDSSSGSSCLSESNLDRLRLPEDDEDQSDLYSSDSPEEFYTRNAFMDVDYDDMYPSELDLDSASLALGVALSMEQQGYSKEDAVAVAAAAAASGAHALDKQPPTTTITASMNANGEADPIDGIVSIKSSANTASHMATGTHTPFVSSGWRAAAVAAAAAAYLDGSIPPAASYVLPKDLNEARSPSVALAAAQAQAEAEASEHGEALGIPGLSVFADSSMSCDSALPTASSTTARMSAFTISDDAGEAAEAAEELTAVDSKDASAPAAKLPQPAAGGFLSSQLSNSSFFKPLSSISLSARRTSSTSTATPAPAPPPNRSLSGAEESPESISTDAESVAAALFADVPPPVISLAEVNAALNALVEQGSAALPVDMWAADDGSGMGMLKRKLDDGGAEMAGDGMDKRMRNDFELDTAAFDISALFAAGPSTPHNSDSLTLAMGAGTPMHAPLLRANPHHAGDAASDDDDWLLAMDQLVDTEALLIKSPPSTPVDASMLGYGSSSSSALDISQHLASGGRQNIGPDPFARWDRIPVNIFRRSRALASNHRRNIGAQDGLMGGSMSALALTAIKSSRQRRALVNSTLLTQHTLPPPPPPTPLSSRSSSMAGMGGPAGIYRTPSTRERRMPPSLLGASEDLSSQASDLSTAATDSTNFANATAASPSSLVRSGLARRKSVGGRVVSGGTSAAVDAADGIYAFGWLEDDEDLALFAMPELSTQSAQPSMTMMLAASSVSPMLRPFGSSADGESKRQ</sequence>
<proteinExistence type="predicted"/>
<evidence type="ECO:0000313" key="2">
    <source>
        <dbReference type="Proteomes" id="UP001140066"/>
    </source>
</evidence>
<reference evidence="1" key="1">
    <citation type="submission" date="2022-07" db="EMBL/GenBank/DDBJ databases">
        <title>Phylogenomic reconstructions and comparative analyses of Kickxellomycotina fungi.</title>
        <authorList>
            <person name="Reynolds N.K."/>
            <person name="Stajich J.E."/>
            <person name="Barry K."/>
            <person name="Grigoriev I.V."/>
            <person name="Crous P."/>
            <person name="Smith M.E."/>
        </authorList>
    </citation>
    <scope>NUCLEOTIDE SEQUENCE</scope>
    <source>
        <strain evidence="1">BCRC 34191</strain>
    </source>
</reference>
<comment type="caution">
    <text evidence="1">The sequence shown here is derived from an EMBL/GenBank/DDBJ whole genome shotgun (WGS) entry which is preliminary data.</text>
</comment>
<keyword evidence="1" id="KW-0808">Transferase</keyword>
<protein>
    <submittedName>
        <fullName evidence="1">Palmitoyltransferase swf1</fullName>
        <ecNumber evidence="1">2.3.1.225</ecNumber>
    </submittedName>
</protein>
<evidence type="ECO:0000313" key="1">
    <source>
        <dbReference type="EMBL" id="KAJ2792640.1"/>
    </source>
</evidence>
<name>A0ACC1KPX5_9FUNG</name>
<dbReference type="Proteomes" id="UP001140066">
    <property type="component" value="Unassembled WGS sequence"/>
</dbReference>
<accession>A0ACC1KPX5</accession>
<gene>
    <name evidence="1" type="primary">SWF1</name>
    <name evidence="1" type="ORF">GGI18_000244</name>
</gene>
<dbReference type="EC" id="2.3.1.225" evidence="1"/>
<keyword evidence="2" id="KW-1185">Reference proteome</keyword>
<dbReference type="EMBL" id="JANBUK010000013">
    <property type="protein sequence ID" value="KAJ2792640.1"/>
    <property type="molecule type" value="Genomic_DNA"/>
</dbReference>